<reference evidence="1" key="1">
    <citation type="submission" date="2023-04" db="EMBL/GenBank/DDBJ databases">
        <title>Ambrosiozyma monospora NBRC 10751.</title>
        <authorList>
            <person name="Ichikawa N."/>
            <person name="Sato H."/>
            <person name="Tonouchi N."/>
        </authorList>
    </citation>
    <scope>NUCLEOTIDE SEQUENCE</scope>
    <source>
        <strain evidence="1">NBRC 10751</strain>
    </source>
</reference>
<sequence>MSVPFDTNLLINVFRESTISSQKNKSSRIESILGELYNSQSLDQSINKNIDLPILSKISAQNSPPIQSNIIFGDRYKNEYRDQLPGVPDTPPPRRRGISNISISPDDDFDRGNNSIGSGLTSLKQQQNPQQQFSSIPTVKERKENSANL</sequence>
<organism evidence="1 2">
    <name type="scientific">Ambrosiozyma monospora</name>
    <name type="common">Yeast</name>
    <name type="synonym">Endomycopsis monosporus</name>
    <dbReference type="NCBI Taxonomy" id="43982"/>
    <lineage>
        <taxon>Eukaryota</taxon>
        <taxon>Fungi</taxon>
        <taxon>Dikarya</taxon>
        <taxon>Ascomycota</taxon>
        <taxon>Saccharomycotina</taxon>
        <taxon>Pichiomycetes</taxon>
        <taxon>Pichiales</taxon>
        <taxon>Pichiaceae</taxon>
        <taxon>Ambrosiozyma</taxon>
    </lineage>
</organism>
<evidence type="ECO:0000313" key="2">
    <source>
        <dbReference type="Proteomes" id="UP001165064"/>
    </source>
</evidence>
<proteinExistence type="predicted"/>
<evidence type="ECO:0000313" key="1">
    <source>
        <dbReference type="EMBL" id="GMF05644.1"/>
    </source>
</evidence>
<comment type="caution">
    <text evidence="1">The sequence shown here is derived from an EMBL/GenBank/DDBJ whole genome shotgun (WGS) entry which is preliminary data.</text>
</comment>
<keyword evidence="2" id="KW-1185">Reference proteome</keyword>
<dbReference type="Proteomes" id="UP001165064">
    <property type="component" value="Unassembled WGS sequence"/>
</dbReference>
<accession>A0ACB5U9Y5</accession>
<gene>
    <name evidence="1" type="ORF">Amon02_001241200</name>
</gene>
<dbReference type="EMBL" id="BSXS01014550">
    <property type="protein sequence ID" value="GMF05644.1"/>
    <property type="molecule type" value="Genomic_DNA"/>
</dbReference>
<protein>
    <submittedName>
        <fullName evidence="1">Unnamed protein product</fullName>
    </submittedName>
</protein>
<name>A0ACB5U9Y5_AMBMO</name>